<comment type="caution">
    <text evidence="1">The sequence shown here is derived from an EMBL/GenBank/DDBJ whole genome shotgun (WGS) entry which is preliminary data.</text>
</comment>
<name>A0ABQ7VXH1_SOLTU</name>
<protein>
    <submittedName>
        <fullName evidence="1">Uncharacterized protein</fullName>
    </submittedName>
</protein>
<proteinExistence type="predicted"/>
<reference evidence="1 2" key="1">
    <citation type="journal article" date="2021" name="bioRxiv">
        <title>Chromosome-scale and haplotype-resolved genome assembly of a tetraploid potato cultivar.</title>
        <authorList>
            <person name="Sun H."/>
            <person name="Jiao W.-B."/>
            <person name="Krause K."/>
            <person name="Campoy J.A."/>
            <person name="Goel M."/>
            <person name="Folz-Donahue K."/>
            <person name="Kukat C."/>
            <person name="Huettel B."/>
            <person name="Schneeberger K."/>
        </authorList>
    </citation>
    <scope>NUCLEOTIDE SEQUENCE [LARGE SCALE GENOMIC DNA]</scope>
    <source>
        <strain evidence="1">SolTubOtavaFocal</strain>
        <tissue evidence="1">Leaves</tissue>
    </source>
</reference>
<evidence type="ECO:0000313" key="2">
    <source>
        <dbReference type="Proteomes" id="UP000826656"/>
    </source>
</evidence>
<dbReference type="EMBL" id="JAIVGD010000005">
    <property type="protein sequence ID" value="KAH0773164.1"/>
    <property type="molecule type" value="Genomic_DNA"/>
</dbReference>
<dbReference type="Proteomes" id="UP000826656">
    <property type="component" value="Unassembled WGS sequence"/>
</dbReference>
<accession>A0ABQ7VXH1</accession>
<keyword evidence="2" id="KW-1185">Reference proteome</keyword>
<evidence type="ECO:0000313" key="1">
    <source>
        <dbReference type="EMBL" id="KAH0773164.1"/>
    </source>
</evidence>
<gene>
    <name evidence="1" type="ORF">KY290_010301</name>
</gene>
<sequence length="91" mass="10488">MGKMVQGRGTKVVKFEVDIDWTTREESQRNARMMFKKLPNFVSSLHRGEGIYYLAPDVDKTEDYISSPCLREEDCRKIGRFVPTPCRGPTS</sequence>
<organism evidence="1 2">
    <name type="scientific">Solanum tuberosum</name>
    <name type="common">Potato</name>
    <dbReference type="NCBI Taxonomy" id="4113"/>
    <lineage>
        <taxon>Eukaryota</taxon>
        <taxon>Viridiplantae</taxon>
        <taxon>Streptophyta</taxon>
        <taxon>Embryophyta</taxon>
        <taxon>Tracheophyta</taxon>
        <taxon>Spermatophyta</taxon>
        <taxon>Magnoliopsida</taxon>
        <taxon>eudicotyledons</taxon>
        <taxon>Gunneridae</taxon>
        <taxon>Pentapetalae</taxon>
        <taxon>asterids</taxon>
        <taxon>lamiids</taxon>
        <taxon>Solanales</taxon>
        <taxon>Solanaceae</taxon>
        <taxon>Solanoideae</taxon>
        <taxon>Solaneae</taxon>
        <taxon>Solanum</taxon>
    </lineage>
</organism>